<evidence type="ECO:0000256" key="1">
    <source>
        <dbReference type="SAM" id="MobiDB-lite"/>
    </source>
</evidence>
<dbReference type="RefSeq" id="WP_125458979.1">
    <property type="nucleotide sequence ID" value="NZ_FOHL01000003.1"/>
</dbReference>
<reference evidence="3 4" key="1">
    <citation type="submission" date="2016-12" db="EMBL/GenBank/DDBJ databases">
        <authorList>
            <person name="Song W.-J."/>
            <person name="Kurnit D.M."/>
        </authorList>
    </citation>
    <scope>NUCLEOTIDE SEQUENCE [LARGE SCALE GENOMIC DNA]</scope>
    <source>
        <strain evidence="3 4">CGMCC 1.10808</strain>
    </source>
</reference>
<dbReference type="Gene3D" id="3.90.190.10">
    <property type="entry name" value="Protein tyrosine phosphatase superfamily"/>
    <property type="match status" value="1"/>
</dbReference>
<feature type="compositionally biased region" description="Low complexity" evidence="1">
    <location>
        <begin position="1"/>
        <end position="17"/>
    </location>
</feature>
<feature type="domain" description="DSP-PTPase phosphatase fused to NAD+ Kinase" evidence="2">
    <location>
        <begin position="102"/>
        <end position="215"/>
    </location>
</feature>
<evidence type="ECO:0000313" key="3">
    <source>
        <dbReference type="EMBL" id="SHN56267.1"/>
    </source>
</evidence>
<feature type="region of interest" description="Disordered" evidence="1">
    <location>
        <begin position="1"/>
        <end position="59"/>
    </location>
</feature>
<protein>
    <submittedName>
        <fullName evidence="3">Protein tyrosine/serine phosphatase</fullName>
    </submittedName>
</protein>
<dbReference type="OrthoDB" id="9814896at2"/>
<feature type="compositionally biased region" description="Basic residues" evidence="1">
    <location>
        <begin position="47"/>
        <end position="59"/>
    </location>
</feature>
<dbReference type="EMBL" id="FRDL01000002">
    <property type="protein sequence ID" value="SHN56267.1"/>
    <property type="molecule type" value="Genomic_DNA"/>
</dbReference>
<dbReference type="STRING" id="1189325.SAMN04488119_103280"/>
<proteinExistence type="predicted"/>
<evidence type="ECO:0000313" key="4">
    <source>
        <dbReference type="Proteomes" id="UP000184066"/>
    </source>
</evidence>
<evidence type="ECO:0000259" key="2">
    <source>
        <dbReference type="Pfam" id="PF22741"/>
    </source>
</evidence>
<keyword evidence="4" id="KW-1185">Reference proteome</keyword>
<sequence>MTDPNAAPAPKATQQAPGEASPPRRRATQFETPPPRRDPEDPSLPARTRRRLRRANRARARWGAPIETTSRRIHAWLNMLFVDHGALRLIHPNLHRVGRDAWRSAQPLPHHIDRLARQGLRTVITLRGGVIFGSLPLEREACARNDVTLERFVLRSRDLPKVEELLALEELVARVERPVLFHCKSGADRAGFMAALWLILAEGRSVAEARGQLSLRYGHLKIGPTGVLDLFMERAAEAERRGVPFRQWVRTEYDREAMRREFRSSGFGAFLVDRVLGRE</sequence>
<dbReference type="SUPFAM" id="SSF52799">
    <property type="entry name" value="(Phosphotyrosine protein) phosphatases II"/>
    <property type="match status" value="1"/>
</dbReference>
<organism evidence="3 4">
    <name type="scientific">Oceanicella actignis</name>
    <dbReference type="NCBI Taxonomy" id="1189325"/>
    <lineage>
        <taxon>Bacteria</taxon>
        <taxon>Pseudomonadati</taxon>
        <taxon>Pseudomonadota</taxon>
        <taxon>Alphaproteobacteria</taxon>
        <taxon>Rhodobacterales</taxon>
        <taxon>Paracoccaceae</taxon>
        <taxon>Oceanicella</taxon>
    </lineage>
</organism>
<dbReference type="AlphaFoldDB" id="A0A1M7SCM1"/>
<dbReference type="InterPro" id="IPR029021">
    <property type="entry name" value="Prot-tyrosine_phosphatase-like"/>
</dbReference>
<dbReference type="InterPro" id="IPR055214">
    <property type="entry name" value="PTP-NADK"/>
</dbReference>
<name>A0A1M7SCM1_9RHOB</name>
<dbReference type="Pfam" id="PF22741">
    <property type="entry name" value="PTP-NADK"/>
    <property type="match status" value="1"/>
</dbReference>
<gene>
    <name evidence="3" type="ORF">SAMN05216200_102228</name>
</gene>
<accession>A0A1M7SCM1</accession>
<dbReference type="Proteomes" id="UP000184066">
    <property type="component" value="Unassembled WGS sequence"/>
</dbReference>